<dbReference type="AlphaFoldDB" id="A0A4U0TTK1"/>
<evidence type="ECO:0000313" key="2">
    <source>
        <dbReference type="Proteomes" id="UP000308549"/>
    </source>
</evidence>
<proteinExistence type="predicted"/>
<gene>
    <name evidence="1" type="ORF">B0A50_05462</name>
</gene>
<reference evidence="1 2" key="1">
    <citation type="submission" date="2017-03" db="EMBL/GenBank/DDBJ databases">
        <title>Genomes of endolithic fungi from Antarctica.</title>
        <authorList>
            <person name="Coleine C."/>
            <person name="Masonjones S."/>
            <person name="Stajich J.E."/>
        </authorList>
    </citation>
    <scope>NUCLEOTIDE SEQUENCE [LARGE SCALE GENOMIC DNA]</scope>
    <source>
        <strain evidence="1 2">CCFEE 6315</strain>
    </source>
</reference>
<protein>
    <submittedName>
        <fullName evidence="1">Uncharacterized protein</fullName>
    </submittedName>
</protein>
<dbReference type="Proteomes" id="UP000308549">
    <property type="component" value="Unassembled WGS sequence"/>
</dbReference>
<evidence type="ECO:0000313" key="1">
    <source>
        <dbReference type="EMBL" id="TKA25601.1"/>
    </source>
</evidence>
<keyword evidence="2" id="KW-1185">Reference proteome</keyword>
<organism evidence="1 2">
    <name type="scientific">Salinomyces thailandicus</name>
    <dbReference type="NCBI Taxonomy" id="706561"/>
    <lineage>
        <taxon>Eukaryota</taxon>
        <taxon>Fungi</taxon>
        <taxon>Dikarya</taxon>
        <taxon>Ascomycota</taxon>
        <taxon>Pezizomycotina</taxon>
        <taxon>Dothideomycetes</taxon>
        <taxon>Dothideomycetidae</taxon>
        <taxon>Mycosphaerellales</taxon>
        <taxon>Teratosphaeriaceae</taxon>
        <taxon>Salinomyces</taxon>
    </lineage>
</organism>
<dbReference type="EMBL" id="NAJL01000034">
    <property type="protein sequence ID" value="TKA25601.1"/>
    <property type="molecule type" value="Genomic_DNA"/>
</dbReference>
<name>A0A4U0TTK1_9PEZI</name>
<comment type="caution">
    <text evidence="1">The sequence shown here is derived from an EMBL/GenBank/DDBJ whole genome shotgun (WGS) entry which is preliminary data.</text>
</comment>
<sequence>MDAELVICIDADTAIWRNGLALANRSSTTIRWLERPTWKRMGIENVLAIIAAARLQTLNC</sequence>
<accession>A0A4U0TTK1</accession>